<feature type="signal peptide" evidence="2">
    <location>
        <begin position="1"/>
        <end position="30"/>
    </location>
</feature>
<dbReference type="AlphaFoldDB" id="A0A370FI57"/>
<dbReference type="Gene3D" id="3.40.190.10">
    <property type="entry name" value="Periplasmic binding protein-like II"/>
    <property type="match status" value="1"/>
</dbReference>
<accession>A0A370FI57</accession>
<dbReference type="InterPro" id="IPR042100">
    <property type="entry name" value="Bug_dom1"/>
</dbReference>
<dbReference type="RefSeq" id="WP_114802644.1">
    <property type="nucleotide sequence ID" value="NZ_QQAV01000003.1"/>
</dbReference>
<name>A0A370FI57_9BURK</name>
<keyword evidence="3" id="KW-0675">Receptor</keyword>
<evidence type="ECO:0000313" key="4">
    <source>
        <dbReference type="Proteomes" id="UP000255265"/>
    </source>
</evidence>
<dbReference type="EMBL" id="QQAV01000003">
    <property type="protein sequence ID" value="RDI26043.1"/>
    <property type="molecule type" value="Genomic_DNA"/>
</dbReference>
<comment type="caution">
    <text evidence="3">The sequence shown here is derived from an EMBL/GenBank/DDBJ whole genome shotgun (WGS) entry which is preliminary data.</text>
</comment>
<feature type="chain" id="PRO_5016777698" evidence="2">
    <location>
        <begin position="31"/>
        <end position="333"/>
    </location>
</feature>
<dbReference type="CDD" id="cd07012">
    <property type="entry name" value="PBP2_Bug_TTT"/>
    <property type="match status" value="1"/>
</dbReference>
<evidence type="ECO:0000256" key="1">
    <source>
        <dbReference type="ARBA" id="ARBA00006987"/>
    </source>
</evidence>
<dbReference type="Gene3D" id="3.40.190.150">
    <property type="entry name" value="Bordetella uptake gene, domain 1"/>
    <property type="match status" value="1"/>
</dbReference>
<keyword evidence="2" id="KW-0732">Signal</keyword>
<protein>
    <submittedName>
        <fullName evidence="3">Tripartite-type tricarboxylate transporter receptor subunit TctC</fullName>
    </submittedName>
</protein>
<dbReference type="InterPro" id="IPR006311">
    <property type="entry name" value="TAT_signal"/>
</dbReference>
<organism evidence="3 4">
    <name type="scientific">Pseudacidovorax intermedius</name>
    <dbReference type="NCBI Taxonomy" id="433924"/>
    <lineage>
        <taxon>Bacteria</taxon>
        <taxon>Pseudomonadati</taxon>
        <taxon>Pseudomonadota</taxon>
        <taxon>Betaproteobacteria</taxon>
        <taxon>Burkholderiales</taxon>
        <taxon>Comamonadaceae</taxon>
        <taxon>Pseudacidovorax</taxon>
    </lineage>
</organism>
<dbReference type="Pfam" id="PF03401">
    <property type="entry name" value="TctC"/>
    <property type="match status" value="1"/>
</dbReference>
<comment type="similarity">
    <text evidence="1">Belongs to the UPF0065 (bug) family.</text>
</comment>
<dbReference type="PANTHER" id="PTHR42928:SF5">
    <property type="entry name" value="BLR1237 PROTEIN"/>
    <property type="match status" value="1"/>
</dbReference>
<reference evidence="3 4" key="1">
    <citation type="submission" date="2018-07" db="EMBL/GenBank/DDBJ databases">
        <title>Genomic Encyclopedia of Type Strains, Phase IV (KMG-IV): sequencing the most valuable type-strain genomes for metagenomic binning, comparative biology and taxonomic classification.</title>
        <authorList>
            <person name="Goeker M."/>
        </authorList>
    </citation>
    <scope>NUCLEOTIDE SEQUENCE [LARGE SCALE GENOMIC DNA]</scope>
    <source>
        <strain evidence="3 4">DSM 21352</strain>
    </source>
</reference>
<sequence>MQAPIDFSSRRRHLLRGALAASLAPALAHASSAWPQKPLRLIVGFPPGSSPDALARLIADPLGQALGQPVVVDNKVGATGSIGVTAVARATDGHTIGLTGNGPLTTAKALTPSTPYDVARDLRPISLVASSPFVLVGSNAMPATDLRGFLDFAKARGDKLSYGSIGPGSGSHLTMELLKAHTGIRAVHVPFPGFPQVATALMGQQIDLAFMIPSIAVPQAKNGRLRLYGISSAQPSPGAGDVPPIQSALDASGGAFDVTSWNAIFGPAGMPASVADRLSEEIARILRTPAVKQGLQDQGWLAIGSAPDVLARQIVEDTGMWGRVIKLTGARNE</sequence>
<dbReference type="SUPFAM" id="SSF53850">
    <property type="entry name" value="Periplasmic binding protein-like II"/>
    <property type="match status" value="1"/>
</dbReference>
<dbReference type="PANTHER" id="PTHR42928">
    <property type="entry name" value="TRICARBOXYLATE-BINDING PROTEIN"/>
    <property type="match status" value="1"/>
</dbReference>
<keyword evidence="4" id="KW-1185">Reference proteome</keyword>
<dbReference type="OrthoDB" id="8678477at2"/>
<gene>
    <name evidence="3" type="ORF">DFR41_103199</name>
</gene>
<proteinExistence type="inferred from homology"/>
<dbReference type="Proteomes" id="UP000255265">
    <property type="component" value="Unassembled WGS sequence"/>
</dbReference>
<evidence type="ECO:0000256" key="2">
    <source>
        <dbReference type="SAM" id="SignalP"/>
    </source>
</evidence>
<dbReference type="PIRSF" id="PIRSF017082">
    <property type="entry name" value="YflP"/>
    <property type="match status" value="1"/>
</dbReference>
<dbReference type="InterPro" id="IPR005064">
    <property type="entry name" value="BUG"/>
</dbReference>
<evidence type="ECO:0000313" key="3">
    <source>
        <dbReference type="EMBL" id="RDI26043.1"/>
    </source>
</evidence>
<dbReference type="PROSITE" id="PS51318">
    <property type="entry name" value="TAT"/>
    <property type="match status" value="1"/>
</dbReference>